<evidence type="ECO:0000313" key="2">
    <source>
        <dbReference type="Proteomes" id="UP001207468"/>
    </source>
</evidence>
<sequence length="373" mass="40557">MPVAVALWSTVVKPGNAVSVIPQGDLVITNAALGTELADPTGRTSVKLTYMRLVPVPEDENEEEENDDDDDDGDAQVETVLCSFTPGKIEQCTLNLTFEEEEEFLLEVVGKNEVYLSGNYIDQAPDQVPYNDESEPEDAYPLDEVSSDVEMNPEDVINFPSDEDEDVGRLEEVLSDEEETAKPTKRPRESDVVEPEPVTGEKISKRKAKKLKAENGAAVPAPTEAAGEALKKNEKKDKKAKKGVDSKGGEETEAKEKQGDKGSLRELPNGLKIQDAKIGNGPQVKKGANVSMRYIGKLPNGKVFDSNTKGKPFTFRLGGGEVIKGWDEGIAGMKVGGERLLIVPPSLGYGARKMDGIPPNSILRFEVKLIDMK</sequence>
<gene>
    <name evidence="1" type="ORF">F5148DRAFT_1185335</name>
</gene>
<accession>A0ACC0UEF8</accession>
<keyword evidence="2" id="KW-1185">Reference proteome</keyword>
<comment type="caution">
    <text evidence="1">The sequence shown here is derived from an EMBL/GenBank/DDBJ whole genome shotgun (WGS) entry which is preliminary data.</text>
</comment>
<name>A0ACC0UEF8_9AGAM</name>
<dbReference type="Proteomes" id="UP001207468">
    <property type="component" value="Unassembled WGS sequence"/>
</dbReference>
<evidence type="ECO:0000313" key="1">
    <source>
        <dbReference type="EMBL" id="KAI9509715.1"/>
    </source>
</evidence>
<dbReference type="EMBL" id="JAGFNK010000057">
    <property type="protein sequence ID" value="KAI9509715.1"/>
    <property type="molecule type" value="Genomic_DNA"/>
</dbReference>
<protein>
    <submittedName>
        <fullName evidence="1">Uncharacterized protein</fullName>
    </submittedName>
</protein>
<proteinExistence type="predicted"/>
<organism evidence="1 2">
    <name type="scientific">Russula earlei</name>
    <dbReference type="NCBI Taxonomy" id="71964"/>
    <lineage>
        <taxon>Eukaryota</taxon>
        <taxon>Fungi</taxon>
        <taxon>Dikarya</taxon>
        <taxon>Basidiomycota</taxon>
        <taxon>Agaricomycotina</taxon>
        <taxon>Agaricomycetes</taxon>
        <taxon>Russulales</taxon>
        <taxon>Russulaceae</taxon>
        <taxon>Russula</taxon>
    </lineage>
</organism>
<reference evidence="1" key="1">
    <citation type="submission" date="2021-03" db="EMBL/GenBank/DDBJ databases">
        <title>Evolutionary priming and transition to the ectomycorrhizal habit in an iconic lineage of mushroom-forming fungi: is preadaptation a requirement?</title>
        <authorList>
            <consortium name="DOE Joint Genome Institute"/>
            <person name="Looney B.P."/>
            <person name="Miyauchi S."/>
            <person name="Morin E."/>
            <person name="Drula E."/>
            <person name="Courty P.E."/>
            <person name="Chicoki N."/>
            <person name="Fauchery L."/>
            <person name="Kohler A."/>
            <person name="Kuo A."/>
            <person name="LaButti K."/>
            <person name="Pangilinan J."/>
            <person name="Lipzen A."/>
            <person name="Riley R."/>
            <person name="Andreopoulos W."/>
            <person name="He G."/>
            <person name="Johnson J."/>
            <person name="Barry K.W."/>
            <person name="Grigoriev I.V."/>
            <person name="Nagy L."/>
            <person name="Hibbett D."/>
            <person name="Henrissat B."/>
            <person name="Matheny P.B."/>
            <person name="Labbe J."/>
            <person name="Martin A.F."/>
        </authorList>
    </citation>
    <scope>NUCLEOTIDE SEQUENCE</scope>
    <source>
        <strain evidence="1">BPL698</strain>
    </source>
</reference>